<proteinExistence type="predicted"/>
<name>A0ABS7TH04_9GAMM</name>
<evidence type="ECO:0000256" key="1">
    <source>
        <dbReference type="SAM" id="SignalP"/>
    </source>
</evidence>
<evidence type="ECO:0000313" key="3">
    <source>
        <dbReference type="Proteomes" id="UP001430290"/>
    </source>
</evidence>
<keyword evidence="1" id="KW-0732">Signal</keyword>
<accession>A0ABS7TH04</accession>
<feature type="chain" id="PRO_5045758114" evidence="1">
    <location>
        <begin position="20"/>
        <end position="129"/>
    </location>
</feature>
<dbReference type="PROSITE" id="PS51257">
    <property type="entry name" value="PROKAR_LIPOPROTEIN"/>
    <property type="match status" value="1"/>
</dbReference>
<sequence length="129" mass="14249">MRVLLLLAISVAISGCRTAGDPRLAPEWQNNMHEVGENFPSMQKAIELLGPADSTRTITTNGGEYAPLQPLYCARLPAGIELTVLTYNDSMMIHYLYFKDGQMQCRAFQFPSELSPNNSFKPTPLRGAA</sequence>
<feature type="signal peptide" evidence="1">
    <location>
        <begin position="1"/>
        <end position="19"/>
    </location>
</feature>
<dbReference type="Proteomes" id="UP001430290">
    <property type="component" value="Unassembled WGS sequence"/>
</dbReference>
<protein>
    <submittedName>
        <fullName evidence="2">Uncharacterized protein</fullName>
    </submittedName>
</protein>
<organism evidence="2 3">
    <name type="scientific">Thermomonas beijingensis</name>
    <dbReference type="NCBI Taxonomy" id="2872701"/>
    <lineage>
        <taxon>Bacteria</taxon>
        <taxon>Pseudomonadati</taxon>
        <taxon>Pseudomonadota</taxon>
        <taxon>Gammaproteobacteria</taxon>
        <taxon>Lysobacterales</taxon>
        <taxon>Lysobacteraceae</taxon>
        <taxon>Thermomonas</taxon>
    </lineage>
</organism>
<reference evidence="2" key="1">
    <citation type="submission" date="2021-09" db="EMBL/GenBank/DDBJ databases">
        <authorList>
            <person name="Wu T."/>
            <person name="Guo S.Z."/>
        </authorList>
    </citation>
    <scope>NUCLEOTIDE SEQUENCE</scope>
    <source>
        <strain evidence="2">RSS-23</strain>
    </source>
</reference>
<dbReference type="RefSeq" id="WP_223629824.1">
    <property type="nucleotide sequence ID" value="NZ_JAIQDJ010000015.1"/>
</dbReference>
<comment type="caution">
    <text evidence="2">The sequence shown here is derived from an EMBL/GenBank/DDBJ whole genome shotgun (WGS) entry which is preliminary data.</text>
</comment>
<gene>
    <name evidence="2" type="ORF">K7B09_12565</name>
</gene>
<keyword evidence="3" id="KW-1185">Reference proteome</keyword>
<dbReference type="EMBL" id="JAIQDJ010000015">
    <property type="protein sequence ID" value="MBZ4187154.1"/>
    <property type="molecule type" value="Genomic_DNA"/>
</dbReference>
<evidence type="ECO:0000313" key="2">
    <source>
        <dbReference type="EMBL" id="MBZ4187154.1"/>
    </source>
</evidence>